<dbReference type="Pfam" id="PF21010">
    <property type="entry name" value="HA2_C"/>
    <property type="match status" value="1"/>
</dbReference>
<evidence type="ECO:0000256" key="2">
    <source>
        <dbReference type="ARBA" id="ARBA00022801"/>
    </source>
</evidence>
<dbReference type="PROSITE" id="PS51192">
    <property type="entry name" value="HELICASE_ATP_BIND_1"/>
    <property type="match status" value="1"/>
</dbReference>
<feature type="region of interest" description="Disordered" evidence="5">
    <location>
        <begin position="91"/>
        <end position="115"/>
    </location>
</feature>
<keyword evidence="3" id="KW-0347">Helicase</keyword>
<evidence type="ECO:0000256" key="1">
    <source>
        <dbReference type="ARBA" id="ARBA00022741"/>
    </source>
</evidence>
<dbReference type="CDD" id="cd17917">
    <property type="entry name" value="DEXHc_RHA-like"/>
    <property type="match status" value="1"/>
</dbReference>
<feature type="domain" description="Helicase ATP-binding" evidence="6">
    <location>
        <begin position="502"/>
        <end position="673"/>
    </location>
</feature>
<keyword evidence="1" id="KW-0547">Nucleotide-binding</keyword>
<dbReference type="PANTHER" id="PTHR18934:SF267">
    <property type="entry name" value="ATP-DEPENDENT RNA HELICASE YLR419W-RELATED"/>
    <property type="match status" value="1"/>
</dbReference>
<organism evidence="8 9">
    <name type="scientific">Prorocentrum cordatum</name>
    <dbReference type="NCBI Taxonomy" id="2364126"/>
    <lineage>
        <taxon>Eukaryota</taxon>
        <taxon>Sar</taxon>
        <taxon>Alveolata</taxon>
        <taxon>Dinophyceae</taxon>
        <taxon>Prorocentrales</taxon>
        <taxon>Prorocentraceae</taxon>
        <taxon>Prorocentrum</taxon>
    </lineage>
</organism>
<dbReference type="Pfam" id="PF26026">
    <property type="entry name" value="RNA_hel_CTD"/>
    <property type="match status" value="1"/>
</dbReference>
<dbReference type="InterPro" id="IPR027417">
    <property type="entry name" value="P-loop_NTPase"/>
</dbReference>
<feature type="compositionally biased region" description="Low complexity" evidence="5">
    <location>
        <begin position="397"/>
        <end position="410"/>
    </location>
</feature>
<evidence type="ECO:0000256" key="4">
    <source>
        <dbReference type="ARBA" id="ARBA00022840"/>
    </source>
</evidence>
<dbReference type="PROSITE" id="PS51194">
    <property type="entry name" value="HELICASE_CTER"/>
    <property type="match status" value="1"/>
</dbReference>
<accession>A0ABN9VR56</accession>
<evidence type="ECO:0008006" key="10">
    <source>
        <dbReference type="Google" id="ProtNLM"/>
    </source>
</evidence>
<dbReference type="SMART" id="SM00490">
    <property type="entry name" value="HELICc"/>
    <property type="match status" value="1"/>
</dbReference>
<feature type="domain" description="Helicase C-terminal" evidence="7">
    <location>
        <begin position="720"/>
        <end position="908"/>
    </location>
</feature>
<dbReference type="CDD" id="cd18791">
    <property type="entry name" value="SF2_C_RHA"/>
    <property type="match status" value="1"/>
</dbReference>
<dbReference type="PANTHER" id="PTHR18934">
    <property type="entry name" value="ATP-DEPENDENT RNA HELICASE"/>
    <property type="match status" value="1"/>
</dbReference>
<dbReference type="EMBL" id="CAUYUJ010017522">
    <property type="protein sequence ID" value="CAK0875516.1"/>
    <property type="molecule type" value="Genomic_DNA"/>
</dbReference>
<keyword evidence="2" id="KW-0378">Hydrolase</keyword>
<name>A0ABN9VR56_9DINO</name>
<evidence type="ECO:0000313" key="9">
    <source>
        <dbReference type="Proteomes" id="UP001189429"/>
    </source>
</evidence>
<dbReference type="Proteomes" id="UP001189429">
    <property type="component" value="Unassembled WGS sequence"/>
</dbReference>
<feature type="region of interest" description="Disordered" evidence="5">
    <location>
        <begin position="1494"/>
        <end position="1514"/>
    </location>
</feature>
<feature type="compositionally biased region" description="Gly residues" evidence="5">
    <location>
        <begin position="91"/>
        <end position="110"/>
    </location>
</feature>
<sequence length="1551" mass="161137">MVACDGCGESVAVSQGRKDKAGSSFYCDWCWDAFDDAAYGDYDKYDEACTAKPAAKVAAKAAAAKAGPKAAPKPGGCGRGGGALPPGGCPGAGGGGAAPSGRGGRGAGRGTHGHAAELQARAERQQAIAKAQRLREMKRMANVDPPVLLSRRMRDRLRAALGLPLDMQELALGDLPQDITDEEAISIGRLVEMGFTSAAAEAAVAACREEGPPLGHPWTAAALTEHLRVWLCLNLPEEELPAGFSAKSGQIGVNTGPGSSAAPEESAAGLRAEFLGKARSALLGALGGDSGAAEALLCTVELLLPPEDEPGAEPQEGALAEVLEAEGASGACAAIRGAWADLLASRARLPPAGAPTRAAQACAAEAAGAAPVADEAVEDEPAFGEGAGLACADDEGPAAPGRGAAGKASGRSGGRGGSRGGGPWFGPAGAEAPAARESAQRHAEWLASAAGRAMQKVREDLPAARSRKELLALLGAPAAEQLGGGGGRGGRGRGGQRGGEGAGGGDFCRLVMVQGETGCGKTTQVGQFLVEAVPGARVVVTQPRRVAAASVAQRVADERGERLGEGAVGFKVRGESKMSGQKCQLLFCTLGVLLRRLTLGDRSAGAGLLGPDVCTHLVVDEVHERSSEVDLLLTLLRLRMPEFPQLRVVLMSATMDLSALTRMFPGAPSISIPGRTFPVQDFYLDEVARMLGEEEGPERGEKRDAVDHAAGRLGPLDFGLIARLVVALARGRLEAPRGSAPFPAQGAVLVFLPGAGEIARLVGELERAGGASGGAPALLRPLPLHGGLTTERQRACFEVLPPGGPRKVVCATNVAETSITIPDVTAVVDTCRERRLRLEAGSFTPCLAEQLCAQDALRQRMGRAGRVQAGVCFRLVKKKAYDQLPRATPPEIESLPLESLVLTVRHMGFEPRAFLSQAPTPPKPESVVVAEQALDSLGAIALDEGGAVKALGQHLARLPCDVRIGKLLILGAVLGCHRHAAALAGVLSVRSPLLRGDEDSDRRRKELRSGLRPGGGRSDHCMLAQLAAAHADAGGYSQRRELCARYGLSSERMQEAASVSGQLLGELSALGFCRPGEGIAGLSGAPALGSPWRLLRAATCAAFYPMVARIERPAPTYVAGLSGTTQAADKAKDLRYFVQEASAGARTGSEGGVSTLRTRAFLHPSSGLFLESSFGVPYVVFSAKQVQQQRSELHPTKLVLSVASECSIFALLLFGGRLTADHRAGTLALDGWVRARAGSSAVAALVERLRRELEALLRAKVEDPRAEVRRHPVARVLVELLETAHDNLSVLAFYGCVSSAAAVASGALVFGELQDMRFNEHALFVFLGVAHCWGMHSLGRYGGERYTRLDGGEKEDRAEALSGRALGKSVQMAELPSHRAAADGAAGAPAKAKEAPLLQFSDEPVVHTPEDDEQFEDKLFAQALGACDLPTPVDGGGPEGWAADWGGAAPEGGAAGPRLAALAPAGGPAAFDADFEEMMKRFEEEDKAFAGTLPVLDFDSGQEAPPPDLEPARLPSLPQVLTYDAQTLLDASTGQDDEDELLRNIEDIPAP</sequence>
<gene>
    <name evidence="8" type="ORF">PCOR1329_LOCUS60166</name>
</gene>
<dbReference type="Pfam" id="PF00271">
    <property type="entry name" value="Helicase_C"/>
    <property type="match status" value="1"/>
</dbReference>
<dbReference type="Gene3D" id="3.40.50.300">
    <property type="entry name" value="P-loop containing nucleotide triphosphate hydrolases"/>
    <property type="match status" value="2"/>
</dbReference>
<feature type="region of interest" description="Disordered" evidence="5">
    <location>
        <begin position="1531"/>
        <end position="1551"/>
    </location>
</feature>
<evidence type="ECO:0000313" key="8">
    <source>
        <dbReference type="EMBL" id="CAK0875516.1"/>
    </source>
</evidence>
<dbReference type="SMART" id="SM00847">
    <property type="entry name" value="HA2"/>
    <property type="match status" value="1"/>
</dbReference>
<dbReference type="InterPro" id="IPR014001">
    <property type="entry name" value="Helicase_ATP-bd"/>
</dbReference>
<keyword evidence="9" id="KW-1185">Reference proteome</keyword>
<dbReference type="InterPro" id="IPR011545">
    <property type="entry name" value="DEAD/DEAH_box_helicase_dom"/>
</dbReference>
<dbReference type="InterPro" id="IPR059023">
    <property type="entry name" value="RNA_hel_CTD"/>
</dbReference>
<evidence type="ECO:0000259" key="7">
    <source>
        <dbReference type="PROSITE" id="PS51194"/>
    </source>
</evidence>
<dbReference type="Gene3D" id="1.20.120.1080">
    <property type="match status" value="1"/>
</dbReference>
<proteinExistence type="predicted"/>
<dbReference type="SUPFAM" id="SSF52540">
    <property type="entry name" value="P-loop containing nucleoside triphosphate hydrolases"/>
    <property type="match status" value="1"/>
</dbReference>
<reference evidence="8" key="1">
    <citation type="submission" date="2023-10" db="EMBL/GenBank/DDBJ databases">
        <authorList>
            <person name="Chen Y."/>
            <person name="Shah S."/>
            <person name="Dougan E. K."/>
            <person name="Thang M."/>
            <person name="Chan C."/>
        </authorList>
    </citation>
    <scope>NUCLEOTIDE SEQUENCE [LARGE SCALE GENOMIC DNA]</scope>
</reference>
<dbReference type="InterPro" id="IPR007502">
    <property type="entry name" value="Helicase-assoc_dom"/>
</dbReference>
<dbReference type="SMART" id="SM00487">
    <property type="entry name" value="DEXDc"/>
    <property type="match status" value="1"/>
</dbReference>
<feature type="region of interest" description="Disordered" evidence="5">
    <location>
        <begin position="389"/>
        <end position="443"/>
    </location>
</feature>
<evidence type="ECO:0000256" key="3">
    <source>
        <dbReference type="ARBA" id="ARBA00022806"/>
    </source>
</evidence>
<dbReference type="InterPro" id="IPR001650">
    <property type="entry name" value="Helicase_C-like"/>
</dbReference>
<dbReference type="Pfam" id="PF00270">
    <property type="entry name" value="DEAD"/>
    <property type="match status" value="1"/>
</dbReference>
<comment type="caution">
    <text evidence="8">The sequence shown here is derived from an EMBL/GenBank/DDBJ whole genome shotgun (WGS) entry which is preliminary data.</text>
</comment>
<keyword evidence="4" id="KW-0067">ATP-binding</keyword>
<feature type="compositionally biased region" description="Low complexity" evidence="5">
    <location>
        <begin position="425"/>
        <end position="437"/>
    </location>
</feature>
<protein>
    <recommendedName>
        <fullName evidence="10">RNA helicase</fullName>
    </recommendedName>
</protein>
<evidence type="ECO:0000259" key="6">
    <source>
        <dbReference type="PROSITE" id="PS51192"/>
    </source>
</evidence>
<feature type="compositionally biased region" description="Gly residues" evidence="5">
    <location>
        <begin position="411"/>
        <end position="424"/>
    </location>
</feature>
<feature type="compositionally biased region" description="Basic and acidic residues" evidence="5">
    <location>
        <begin position="1541"/>
        <end position="1551"/>
    </location>
</feature>
<feature type="region of interest" description="Disordered" evidence="5">
    <location>
        <begin position="481"/>
        <end position="501"/>
    </location>
</feature>
<feature type="compositionally biased region" description="Basic and acidic residues" evidence="5">
    <location>
        <begin position="996"/>
        <end position="1009"/>
    </location>
</feature>
<feature type="compositionally biased region" description="Gly residues" evidence="5">
    <location>
        <begin position="482"/>
        <end position="501"/>
    </location>
</feature>
<feature type="region of interest" description="Disordered" evidence="5">
    <location>
        <begin position="996"/>
        <end position="1015"/>
    </location>
</feature>
<evidence type="ECO:0000256" key="5">
    <source>
        <dbReference type="SAM" id="MobiDB-lite"/>
    </source>
</evidence>